<evidence type="ECO:0000259" key="1">
    <source>
        <dbReference type="SMART" id="SM00382"/>
    </source>
</evidence>
<dbReference type="InterPro" id="IPR027417">
    <property type="entry name" value="P-loop_NTPase"/>
</dbReference>
<dbReference type="SUPFAM" id="SSF52540">
    <property type="entry name" value="P-loop containing nucleoside triphosphate hydrolases"/>
    <property type="match status" value="1"/>
</dbReference>
<accession>A0A6J5MES2</accession>
<organism evidence="2">
    <name type="scientific">uncultured Caudovirales phage</name>
    <dbReference type="NCBI Taxonomy" id="2100421"/>
    <lineage>
        <taxon>Viruses</taxon>
        <taxon>Duplodnaviria</taxon>
        <taxon>Heunggongvirae</taxon>
        <taxon>Uroviricota</taxon>
        <taxon>Caudoviricetes</taxon>
        <taxon>Peduoviridae</taxon>
        <taxon>Maltschvirus</taxon>
        <taxon>Maltschvirus maltsch</taxon>
    </lineage>
</organism>
<dbReference type="EMBL" id="LR797029">
    <property type="protein sequence ID" value="CAB4182844.1"/>
    <property type="molecule type" value="Genomic_DNA"/>
</dbReference>
<proteinExistence type="predicted"/>
<reference evidence="2" key="1">
    <citation type="submission" date="2020-04" db="EMBL/GenBank/DDBJ databases">
        <authorList>
            <person name="Chiriac C."/>
            <person name="Salcher M."/>
            <person name="Ghai R."/>
            <person name="Kavagutti S V."/>
        </authorList>
    </citation>
    <scope>NUCLEOTIDE SEQUENCE</scope>
</reference>
<dbReference type="InterPro" id="IPR003593">
    <property type="entry name" value="AAA+_ATPase"/>
</dbReference>
<dbReference type="SMART" id="SM00382">
    <property type="entry name" value="AAA"/>
    <property type="match status" value="1"/>
</dbReference>
<protein>
    <submittedName>
        <fullName evidence="2">AAA domain containing protein</fullName>
    </submittedName>
</protein>
<dbReference type="Gene3D" id="3.40.50.300">
    <property type="entry name" value="P-loop containing nucleotide triphosphate hydrolases"/>
    <property type="match status" value="1"/>
</dbReference>
<sequence length="297" mass="32825">MFRKAERKQAKLRLALCAPSGAGKTYSALLLAKGLGGKVVLLDTENGSGDLYADLMDYDIATISGSFEPAKYIDIIKKAEKAGYDTIIIDSLSHAWNAEGGILDTQSKIEQSSNSKNGYFAWRNVTPLHNALVTAILQSKMHVICTMRTKTAYEMQTGTNGKLSPVKIGLAPIQRDGMEYEFTVVLDVCMDNHLCSASKDRTRLFDGKHFVITENTGVDLLKWLNDGVSQEQYELNKFNELSAAMNQSKSLEELKRSYQNAATQLIDTIYYDQIVSIKEKLKSSVATEIKGDDSGQP</sequence>
<dbReference type="EMBL" id="LR796424">
    <property type="protein sequence ID" value="CAB4144772.1"/>
    <property type="molecule type" value="Genomic_DNA"/>
</dbReference>
<evidence type="ECO:0000313" key="3">
    <source>
        <dbReference type="EMBL" id="CAB4182844.1"/>
    </source>
</evidence>
<dbReference type="Pfam" id="PF13479">
    <property type="entry name" value="AAA_24"/>
    <property type="match status" value="1"/>
</dbReference>
<name>A0A6J5MES2_9CAUD</name>
<feature type="domain" description="AAA+ ATPase" evidence="1">
    <location>
        <begin position="10"/>
        <end position="192"/>
    </location>
</feature>
<dbReference type="EMBL" id="LR797389">
    <property type="protein sequence ID" value="CAB4212856.1"/>
    <property type="molecule type" value="Genomic_DNA"/>
</dbReference>
<evidence type="ECO:0000313" key="2">
    <source>
        <dbReference type="EMBL" id="CAB4144772.1"/>
    </source>
</evidence>
<gene>
    <name evidence="3" type="ORF">UFOVP1089_24</name>
    <name evidence="4" type="ORF">UFOVP1443_43</name>
    <name evidence="2" type="ORF">UFOVP459_61</name>
</gene>
<evidence type="ECO:0000313" key="4">
    <source>
        <dbReference type="EMBL" id="CAB4212856.1"/>
    </source>
</evidence>